<sequence length="282" mass="32148">MEGGKVFKEIRAARGITIQNLADDYVSKSTISRFERSEADITLEKLIHMLDKVKVSMREFVFLTNTVEGTVPSLELLPQAVINNDSEGLQKLAREEWEQFNETGSSYSKLSAIVLDAHFKSLAGNKKEINESDINYLTDYSFQSELWTQFDLVLFGNSISYLPIETSIVLSKELIRKTELFHKDRQSFETLINTLINITLVCIQQARVRVAEDFIIVLDELPIDETFILERVLLKFTKGLVNLKSGKVEQGTVMVNEALQAMRLADAVRLEDIFRSLYVKVI</sequence>
<dbReference type="InterPro" id="IPR053163">
    <property type="entry name" value="HTH-type_regulator_Rgg"/>
</dbReference>
<feature type="domain" description="HTH cro/C1-type" evidence="1">
    <location>
        <begin position="7"/>
        <end position="60"/>
    </location>
</feature>
<dbReference type="InterPro" id="IPR010982">
    <property type="entry name" value="Lambda_DNA-bd_dom_sf"/>
</dbReference>
<gene>
    <name evidence="2" type="ORF">PGH26_13555</name>
</gene>
<dbReference type="Pfam" id="PF01381">
    <property type="entry name" value="HTH_3"/>
    <property type="match status" value="1"/>
</dbReference>
<evidence type="ECO:0000259" key="1">
    <source>
        <dbReference type="PROSITE" id="PS50943"/>
    </source>
</evidence>
<evidence type="ECO:0000313" key="3">
    <source>
        <dbReference type="Proteomes" id="UP001303532"/>
    </source>
</evidence>
<dbReference type="Gene3D" id="1.10.260.40">
    <property type="entry name" value="lambda repressor-like DNA-binding domains"/>
    <property type="match status" value="1"/>
</dbReference>
<dbReference type="PANTHER" id="PTHR37038">
    <property type="entry name" value="TRANSCRIPTIONAL REGULATOR-RELATED"/>
    <property type="match status" value="1"/>
</dbReference>
<dbReference type="CDD" id="cd00093">
    <property type="entry name" value="HTH_XRE"/>
    <property type="match status" value="1"/>
</dbReference>
<organism evidence="2 3">
    <name type="scientific">Sporosarcina jeotgali</name>
    <dbReference type="NCBI Taxonomy" id="3020056"/>
    <lineage>
        <taxon>Bacteria</taxon>
        <taxon>Bacillati</taxon>
        <taxon>Bacillota</taxon>
        <taxon>Bacilli</taxon>
        <taxon>Bacillales</taxon>
        <taxon>Caryophanaceae</taxon>
        <taxon>Sporosarcina</taxon>
    </lineage>
</organism>
<dbReference type="Pfam" id="PF21259">
    <property type="entry name" value="Rgg_C"/>
    <property type="match status" value="1"/>
</dbReference>
<dbReference type="Gene3D" id="1.25.40.400">
    <property type="match status" value="1"/>
</dbReference>
<name>A0ABZ0KTY0_9BACL</name>
<dbReference type="PANTHER" id="PTHR37038:SF12">
    <property type="entry name" value="TRANSCRIPTIONAL REGULATOR"/>
    <property type="match status" value="1"/>
</dbReference>
<dbReference type="NCBIfam" id="TIGR01716">
    <property type="entry name" value="RGG_Cterm"/>
    <property type="match status" value="1"/>
</dbReference>
<dbReference type="SMART" id="SM00530">
    <property type="entry name" value="HTH_XRE"/>
    <property type="match status" value="1"/>
</dbReference>
<dbReference type="Proteomes" id="UP001303532">
    <property type="component" value="Chromosome"/>
</dbReference>
<dbReference type="InterPro" id="IPR001387">
    <property type="entry name" value="Cro/C1-type_HTH"/>
</dbReference>
<dbReference type="SUPFAM" id="SSF47413">
    <property type="entry name" value="lambda repressor-like DNA-binding domains"/>
    <property type="match status" value="1"/>
</dbReference>
<keyword evidence="3" id="KW-1185">Reference proteome</keyword>
<dbReference type="RefSeq" id="WP_323691580.1">
    <property type="nucleotide sequence ID" value="NZ_CP116341.1"/>
</dbReference>
<dbReference type="EMBL" id="CP116341">
    <property type="protein sequence ID" value="WOV83890.1"/>
    <property type="molecule type" value="Genomic_DNA"/>
</dbReference>
<evidence type="ECO:0000313" key="2">
    <source>
        <dbReference type="EMBL" id="WOV83890.1"/>
    </source>
</evidence>
<reference evidence="2 3" key="1">
    <citation type="submission" date="2023-01" db="EMBL/GenBank/DDBJ databases">
        <title>Sporosarcina sp. nov., isolated from Korean tranditional fermented seafood 'Jeotgal'.</title>
        <authorList>
            <person name="Yang A.-I."/>
        </authorList>
    </citation>
    <scope>NUCLEOTIDE SEQUENCE [LARGE SCALE GENOMIC DNA]</scope>
    <source>
        <strain evidence="2 3">B2O-1</strain>
    </source>
</reference>
<accession>A0ABZ0KTY0</accession>
<proteinExistence type="predicted"/>
<dbReference type="PROSITE" id="PS50943">
    <property type="entry name" value="HTH_CROC1"/>
    <property type="match status" value="1"/>
</dbReference>
<dbReference type="InterPro" id="IPR010057">
    <property type="entry name" value="Transcription_activator_Rgg_C"/>
</dbReference>
<protein>
    <submittedName>
        <fullName evidence="2">Helix-turn-helix domain-containing protein</fullName>
    </submittedName>
</protein>